<sequence length="153" mass="17213">MLCTQYRKNPYREIGALQNELQDQVRSIQRALGGLFPGYTLPSSSEFPAVNLWLNGDHAVATTELAGVSAEGIDISVVGKTLTLKVTRKPQELNEGERYHRRERWHGQYTRTIELPFAIDGEKVEARFAKGVLYITLPRVASDKPRKITVKSS</sequence>
<dbReference type="EMBL" id="JABXWD010000036">
    <property type="protein sequence ID" value="MBV6340620.1"/>
    <property type="molecule type" value="Genomic_DNA"/>
</dbReference>
<dbReference type="RefSeq" id="WP_218251240.1">
    <property type="nucleotide sequence ID" value="NZ_JABXWD010000036.1"/>
</dbReference>
<proteinExistence type="inferred from homology"/>
<dbReference type="CDD" id="cd06464">
    <property type="entry name" value="ACD_sHsps-like"/>
    <property type="match status" value="1"/>
</dbReference>
<name>A0ABS6RVH2_9BACT</name>
<dbReference type="InterPro" id="IPR031107">
    <property type="entry name" value="Small_HSP"/>
</dbReference>
<accession>A0ABS6RVH2</accession>
<gene>
    <name evidence="4" type="ORF">HWQ67_03390</name>
</gene>
<keyword evidence="5" id="KW-1185">Reference proteome</keyword>
<dbReference type="InterPro" id="IPR002068">
    <property type="entry name" value="A-crystallin/Hsp20_dom"/>
</dbReference>
<dbReference type="Proteomes" id="UP001196980">
    <property type="component" value="Unassembled WGS sequence"/>
</dbReference>
<dbReference type="Pfam" id="PF00011">
    <property type="entry name" value="HSP20"/>
    <property type="match status" value="1"/>
</dbReference>
<dbReference type="PROSITE" id="PS01031">
    <property type="entry name" value="SHSP"/>
    <property type="match status" value="1"/>
</dbReference>
<evidence type="ECO:0000256" key="2">
    <source>
        <dbReference type="RuleBase" id="RU003616"/>
    </source>
</evidence>
<feature type="domain" description="SHSP" evidence="3">
    <location>
        <begin position="41"/>
        <end position="153"/>
    </location>
</feature>
<evidence type="ECO:0000313" key="4">
    <source>
        <dbReference type="EMBL" id="MBV6340620.1"/>
    </source>
</evidence>
<comment type="similarity">
    <text evidence="1 2">Belongs to the small heat shock protein (HSP20) family.</text>
</comment>
<evidence type="ECO:0000259" key="3">
    <source>
        <dbReference type="PROSITE" id="PS01031"/>
    </source>
</evidence>
<reference evidence="4 5" key="1">
    <citation type="journal article" date="2020" name="J Geophys Res Biogeosci">
        <title>Magnetotaxis as an Adaptation to Enable Bacterial Shuttling of Microbial Sulfur and Sulfur Cycling Across Aquatic Oxic#Anoxic Interfaces.</title>
        <authorList>
            <person name="Li J."/>
            <person name="Liu P."/>
            <person name="Wang J."/>
            <person name="Roberts A.P."/>
            <person name="Pan Y."/>
        </authorList>
    </citation>
    <scope>NUCLEOTIDE SEQUENCE [LARGE SCALE GENOMIC DNA]</scope>
    <source>
        <strain evidence="4 5">MYR-1_YQ</strain>
    </source>
</reference>
<organism evidence="4 5">
    <name type="scientific">Candidatus Magnetobacterium casense</name>
    <dbReference type="NCBI Taxonomy" id="1455061"/>
    <lineage>
        <taxon>Bacteria</taxon>
        <taxon>Pseudomonadati</taxon>
        <taxon>Nitrospirota</taxon>
        <taxon>Thermodesulfovibrionia</taxon>
        <taxon>Thermodesulfovibrionales</taxon>
        <taxon>Candidatus Magnetobacteriaceae</taxon>
        <taxon>Candidatus Magnetobacterium</taxon>
    </lineage>
</organism>
<evidence type="ECO:0000313" key="5">
    <source>
        <dbReference type="Proteomes" id="UP001196980"/>
    </source>
</evidence>
<dbReference type="PANTHER" id="PTHR11527">
    <property type="entry name" value="HEAT-SHOCK PROTEIN 20 FAMILY MEMBER"/>
    <property type="match status" value="1"/>
</dbReference>
<protein>
    <submittedName>
        <fullName evidence="4">Hsp20/alpha crystallin family protein</fullName>
    </submittedName>
</protein>
<evidence type="ECO:0000256" key="1">
    <source>
        <dbReference type="PROSITE-ProRule" id="PRU00285"/>
    </source>
</evidence>
<comment type="caution">
    <text evidence="4">The sequence shown here is derived from an EMBL/GenBank/DDBJ whole genome shotgun (WGS) entry which is preliminary data.</text>
</comment>